<dbReference type="GO" id="GO:0006412">
    <property type="term" value="P:translation"/>
    <property type="evidence" value="ECO:0007669"/>
    <property type="project" value="InterPro"/>
</dbReference>
<keyword evidence="8" id="KW-1185">Reference proteome</keyword>
<evidence type="ECO:0000256" key="3">
    <source>
        <dbReference type="ARBA" id="ARBA00022980"/>
    </source>
</evidence>
<keyword evidence="4" id="KW-0496">Mitochondrion</keyword>
<dbReference type="GO" id="GO:0005762">
    <property type="term" value="C:mitochondrial large ribosomal subunit"/>
    <property type="evidence" value="ECO:0007669"/>
    <property type="project" value="TreeGrafter"/>
</dbReference>
<evidence type="ECO:0000256" key="1">
    <source>
        <dbReference type="ARBA" id="ARBA00004173"/>
    </source>
</evidence>
<comment type="similarity">
    <text evidence="2">Belongs to the mitochondrion-specific ribosomal protein mL49 family.</text>
</comment>
<dbReference type="Gene3D" id="3.30.780.10">
    <property type="entry name" value="SUI1-like domain"/>
    <property type="match status" value="1"/>
</dbReference>
<dbReference type="Pfam" id="PF05046">
    <property type="entry name" value="Img2"/>
    <property type="match status" value="1"/>
</dbReference>
<dbReference type="InParanoid" id="A0A1D2VIC1"/>
<evidence type="ECO:0000256" key="5">
    <source>
        <dbReference type="ARBA" id="ARBA00023274"/>
    </source>
</evidence>
<dbReference type="RefSeq" id="XP_020047701.1">
    <property type="nucleotide sequence ID" value="XM_020193055.1"/>
</dbReference>
<dbReference type="EMBL" id="KV454479">
    <property type="protein sequence ID" value="ODV61394.1"/>
    <property type="molecule type" value="Genomic_DNA"/>
</dbReference>
<evidence type="ECO:0000256" key="2">
    <source>
        <dbReference type="ARBA" id="ARBA00005677"/>
    </source>
</evidence>
<gene>
    <name evidence="7" type="ORF">ASCRUDRAFT_75416</name>
</gene>
<dbReference type="InterPro" id="IPR007740">
    <property type="entry name" value="Ribosomal_mL49"/>
</dbReference>
<evidence type="ECO:0000313" key="8">
    <source>
        <dbReference type="Proteomes" id="UP000095038"/>
    </source>
</evidence>
<dbReference type="FunCoup" id="A0A1D2VIC1">
    <property type="interactions" value="142"/>
</dbReference>
<dbReference type="PANTHER" id="PTHR13477">
    <property type="entry name" value="MITOCHONDRIAL 39S RIBOSOMAL PROTEIN L49"/>
    <property type="match status" value="1"/>
</dbReference>
<keyword evidence="5" id="KW-0687">Ribonucleoprotein</keyword>
<dbReference type="GO" id="GO:0003735">
    <property type="term" value="F:structural constituent of ribosome"/>
    <property type="evidence" value="ECO:0007669"/>
    <property type="project" value="InterPro"/>
</dbReference>
<organism evidence="7 8">
    <name type="scientific">Ascoidea rubescens DSM 1968</name>
    <dbReference type="NCBI Taxonomy" id="1344418"/>
    <lineage>
        <taxon>Eukaryota</taxon>
        <taxon>Fungi</taxon>
        <taxon>Dikarya</taxon>
        <taxon>Ascomycota</taxon>
        <taxon>Saccharomycotina</taxon>
        <taxon>Saccharomycetes</taxon>
        <taxon>Ascoideaceae</taxon>
        <taxon>Ascoidea</taxon>
    </lineage>
</organism>
<keyword evidence="3" id="KW-0689">Ribosomal protein</keyword>
<dbReference type="Proteomes" id="UP000095038">
    <property type="component" value="Unassembled WGS sequence"/>
</dbReference>
<name>A0A1D2VIC1_9ASCO</name>
<evidence type="ECO:0000313" key="7">
    <source>
        <dbReference type="EMBL" id="ODV61394.1"/>
    </source>
</evidence>
<dbReference type="OrthoDB" id="19439at2759"/>
<evidence type="ECO:0000256" key="4">
    <source>
        <dbReference type="ARBA" id="ARBA00023128"/>
    </source>
</evidence>
<evidence type="ECO:0000256" key="6">
    <source>
        <dbReference type="ARBA" id="ARBA00035191"/>
    </source>
</evidence>
<reference evidence="8" key="1">
    <citation type="submission" date="2016-05" db="EMBL/GenBank/DDBJ databases">
        <title>Comparative genomics of biotechnologically important yeasts.</title>
        <authorList>
            <consortium name="DOE Joint Genome Institute"/>
            <person name="Riley R."/>
            <person name="Haridas S."/>
            <person name="Wolfe K.H."/>
            <person name="Lopes M.R."/>
            <person name="Hittinger C.T."/>
            <person name="Goker M."/>
            <person name="Salamov A."/>
            <person name="Wisecaver J."/>
            <person name="Long T.M."/>
            <person name="Aerts A.L."/>
            <person name="Barry K."/>
            <person name="Choi C."/>
            <person name="Clum A."/>
            <person name="Coughlan A.Y."/>
            <person name="Deshpande S."/>
            <person name="Douglass A.P."/>
            <person name="Hanson S.J."/>
            <person name="Klenk H.-P."/>
            <person name="Labutti K."/>
            <person name="Lapidus A."/>
            <person name="Lindquist E."/>
            <person name="Lipzen A."/>
            <person name="Meier-Kolthoff J.P."/>
            <person name="Ohm R.A."/>
            <person name="Otillar R.P."/>
            <person name="Pangilinan J."/>
            <person name="Peng Y."/>
            <person name="Rokas A."/>
            <person name="Rosa C.A."/>
            <person name="Scheuner C."/>
            <person name="Sibirny A.A."/>
            <person name="Slot J.C."/>
            <person name="Stielow J.B."/>
            <person name="Sun H."/>
            <person name="Kurtzman C.P."/>
            <person name="Blackwell M."/>
            <person name="Grigoriev I.V."/>
            <person name="Jeffries T.W."/>
        </authorList>
    </citation>
    <scope>NUCLEOTIDE SEQUENCE [LARGE SCALE GENOMIC DNA]</scope>
    <source>
        <strain evidence="8">DSM 1968</strain>
    </source>
</reference>
<proteinExistence type="inferred from homology"/>
<comment type="subcellular location">
    <subcellularLocation>
        <location evidence="1">Mitochondrion</location>
    </subcellularLocation>
</comment>
<dbReference type="GeneID" id="30966691"/>
<dbReference type="AlphaFoldDB" id="A0A1D2VIC1"/>
<dbReference type="PANTHER" id="PTHR13477:SF0">
    <property type="entry name" value="LARGE RIBOSOMAL SUBUNIT PROTEIN ML49"/>
    <property type="match status" value="1"/>
</dbReference>
<accession>A0A1D2VIC1</accession>
<dbReference type="STRING" id="1344418.A0A1D2VIC1"/>
<protein>
    <recommendedName>
        <fullName evidence="6">Large ribosomal subunit protein mL49</fullName>
    </recommendedName>
</protein>
<sequence length="139" mass="16313">MNKATAIKTFVRYNSSLQPKFRSFVKQQNEKDFLSKNEVQYSDLPSSCSRFERKKKDLGAYFIRRTNFGYLPVYKKYKRGAVMTEIAKISGDSLLLKQDIIHNIPSIKQKDIVIRPDSNKIIIRGFYVDELNELLSKYF</sequence>